<organism evidence="2 3">
    <name type="scientific">Suhomyces tanzawaensis NRRL Y-17324</name>
    <dbReference type="NCBI Taxonomy" id="984487"/>
    <lineage>
        <taxon>Eukaryota</taxon>
        <taxon>Fungi</taxon>
        <taxon>Dikarya</taxon>
        <taxon>Ascomycota</taxon>
        <taxon>Saccharomycotina</taxon>
        <taxon>Pichiomycetes</taxon>
        <taxon>Debaryomycetaceae</taxon>
        <taxon>Suhomyces</taxon>
    </lineage>
</organism>
<dbReference type="EMBL" id="KV453912">
    <property type="protein sequence ID" value="ODV79128.1"/>
    <property type="molecule type" value="Genomic_DNA"/>
</dbReference>
<dbReference type="GO" id="GO:0006198">
    <property type="term" value="P:cAMP catabolic process"/>
    <property type="evidence" value="ECO:0007669"/>
    <property type="project" value="UniProtKB-UniRule"/>
</dbReference>
<dbReference type="InterPro" id="IPR000396">
    <property type="entry name" value="Pdiesterase2"/>
</dbReference>
<dbReference type="PRINTS" id="PR00388">
    <property type="entry name" value="PDIESTERASE2"/>
</dbReference>
<dbReference type="Proteomes" id="UP000094285">
    <property type="component" value="Unassembled WGS sequence"/>
</dbReference>
<gene>
    <name evidence="2" type="ORF">CANTADRAFT_52291</name>
</gene>
<dbReference type="RefSeq" id="XP_020064250.1">
    <property type="nucleotide sequence ID" value="XM_020210061.1"/>
</dbReference>
<accession>A0A1E4SHY2</accession>
<keyword evidence="3" id="KW-1185">Reference proteome</keyword>
<dbReference type="STRING" id="984487.A0A1E4SHY2"/>
<dbReference type="Pfam" id="PF02112">
    <property type="entry name" value="PDEase_II"/>
    <property type="match status" value="1"/>
</dbReference>
<dbReference type="OrthoDB" id="258495at2759"/>
<dbReference type="PIRSF" id="PIRSF000962">
    <property type="entry name" value="Cyc_nuc_PDEase"/>
    <property type="match status" value="1"/>
</dbReference>
<dbReference type="GeneID" id="30984197"/>
<dbReference type="GO" id="GO:0047555">
    <property type="term" value="F:3',5'-cyclic-GMP phosphodiesterase activity"/>
    <property type="evidence" value="ECO:0007669"/>
    <property type="project" value="TreeGrafter"/>
</dbReference>
<dbReference type="CDD" id="cd07735">
    <property type="entry name" value="class_II_PDE_MBL-fold"/>
    <property type="match status" value="1"/>
</dbReference>
<keyword evidence="1" id="KW-0114">cAMP</keyword>
<dbReference type="SUPFAM" id="SSF56281">
    <property type="entry name" value="Metallo-hydrolase/oxidoreductase"/>
    <property type="match status" value="1"/>
</dbReference>
<dbReference type="Gene3D" id="3.60.15.10">
    <property type="entry name" value="Ribonuclease Z/Hydroxyacylglutathione hydrolase-like"/>
    <property type="match status" value="1"/>
</dbReference>
<dbReference type="GO" id="GO:1902660">
    <property type="term" value="P:negative regulation of glucose mediated signaling pathway"/>
    <property type="evidence" value="ECO:0007669"/>
    <property type="project" value="TreeGrafter"/>
</dbReference>
<sequence>MSFELTFLGASGGPVDGTTCAMLVKPCDVSYRDIIENDAHSGNLLCVDAGAGLSLIAEIIYQETTTTSPPTSKVLEYYPDSLAVNEYLQTSRTTPFALLRQMSPFQAAQEVCCKLDYLITHPHLDHVAGMVVNLAGFSMAKPKTIHASQYTVDALQAHIFNGIIWPNMPHYKVLDLQPHPFNTRWRSGIFDITMFELSHGRLSSECDQSPRTTETDHYVSSSFLVTNTTDGASVLIFGDCEGDSVSKTTTNLRIWQHVAPLVVNKLLKGMVLECSNCNGIKENELYGHMVPDHLIAEFKALEAECAKVSGAPQPLSGFNIIINHVKEPVIGGGAEMKNYKETELQDPRRRVLSQLNELNARENLGIKFSIALSGITLVI</sequence>
<reference evidence="3" key="1">
    <citation type="submission" date="2016-05" db="EMBL/GenBank/DDBJ databases">
        <title>Comparative genomics of biotechnologically important yeasts.</title>
        <authorList>
            <consortium name="DOE Joint Genome Institute"/>
            <person name="Riley R."/>
            <person name="Haridas S."/>
            <person name="Wolfe K.H."/>
            <person name="Lopes M.R."/>
            <person name="Hittinger C.T."/>
            <person name="Goker M."/>
            <person name="Salamov A."/>
            <person name="Wisecaver J."/>
            <person name="Long T.M."/>
            <person name="Aerts A.L."/>
            <person name="Barry K."/>
            <person name="Choi C."/>
            <person name="Clum A."/>
            <person name="Coughlan A.Y."/>
            <person name="Deshpande S."/>
            <person name="Douglass A.P."/>
            <person name="Hanson S.J."/>
            <person name="Klenk H.-P."/>
            <person name="Labutti K."/>
            <person name="Lapidus A."/>
            <person name="Lindquist E."/>
            <person name="Lipzen A."/>
            <person name="Meier-Kolthoff J.P."/>
            <person name="Ohm R.A."/>
            <person name="Otillar R.P."/>
            <person name="Pangilinan J."/>
            <person name="Peng Y."/>
            <person name="Rokas A."/>
            <person name="Rosa C.A."/>
            <person name="Scheuner C."/>
            <person name="Sibirny A.A."/>
            <person name="Slot J.C."/>
            <person name="Stielow J.B."/>
            <person name="Sun H."/>
            <person name="Kurtzman C.P."/>
            <person name="Blackwell M."/>
            <person name="Grigoriev I.V."/>
            <person name="Jeffries T.W."/>
        </authorList>
    </citation>
    <scope>NUCLEOTIDE SEQUENCE [LARGE SCALE GENOMIC DNA]</scope>
    <source>
        <strain evidence="3">NRRL Y-17324</strain>
    </source>
</reference>
<evidence type="ECO:0000256" key="1">
    <source>
        <dbReference type="PIRNR" id="PIRNR000962"/>
    </source>
</evidence>
<dbReference type="PANTHER" id="PTHR28283">
    <property type="entry name" value="3',5'-CYCLIC-NUCLEOTIDE PHOSPHODIESTERASE 1"/>
    <property type="match status" value="1"/>
</dbReference>
<proteinExistence type="inferred from homology"/>
<protein>
    <submittedName>
        <fullName evidence="2">3',5'-cyclic-nucleotide phosphodiesterase (3':5'-CNP)</fullName>
    </submittedName>
</protein>
<comment type="similarity">
    <text evidence="1">Belongs to the cyclic nucleotide phosphodiesterase class-II family.</text>
</comment>
<name>A0A1E4SHY2_9ASCO</name>
<dbReference type="AlphaFoldDB" id="A0A1E4SHY2"/>
<dbReference type="PANTHER" id="PTHR28283:SF1">
    <property type="entry name" value="3',5'-CYCLIC-NUCLEOTIDE PHOSPHODIESTERASE 1"/>
    <property type="match status" value="1"/>
</dbReference>
<keyword evidence="1" id="KW-0378">Hydrolase</keyword>
<evidence type="ECO:0000313" key="3">
    <source>
        <dbReference type="Proteomes" id="UP000094285"/>
    </source>
</evidence>
<dbReference type="GO" id="GO:0004115">
    <property type="term" value="F:3',5'-cyclic-AMP phosphodiesterase activity"/>
    <property type="evidence" value="ECO:0007669"/>
    <property type="project" value="UniProtKB-UniRule"/>
</dbReference>
<dbReference type="InterPro" id="IPR036866">
    <property type="entry name" value="RibonucZ/Hydroxyglut_hydro"/>
</dbReference>
<evidence type="ECO:0000313" key="2">
    <source>
        <dbReference type="EMBL" id="ODV79128.1"/>
    </source>
</evidence>